<evidence type="ECO:0000313" key="1">
    <source>
        <dbReference type="EMBL" id="ANL87111.1"/>
    </source>
</evidence>
<proteinExistence type="predicted"/>
<evidence type="ECO:0008006" key="3">
    <source>
        <dbReference type="Google" id="ProtNLM"/>
    </source>
</evidence>
<dbReference type="EMBL" id="CP013569">
    <property type="protein sequence ID" value="ANL87111.1"/>
    <property type="molecule type" value="Genomic_DNA"/>
</dbReference>
<keyword evidence="2" id="KW-1185">Reference proteome</keyword>
<evidence type="ECO:0000313" key="2">
    <source>
        <dbReference type="Proteomes" id="UP000078551"/>
    </source>
</evidence>
<dbReference type="Proteomes" id="UP000078551">
    <property type="component" value="Plasmid pRphaN771a"/>
</dbReference>
<keyword evidence="1" id="KW-0614">Plasmid</keyword>
<sequence>MYRTREGSFEFRVIVDGKHFESFVESPDANEIVTTAKQSGGFVYNEDRKAFETQSETTGAEPLQLLRAFERQGYAVILNGSLEHIDDIQNAA</sequence>
<organism evidence="1 2">
    <name type="scientific">Rhizobium phaseoli</name>
    <dbReference type="NCBI Taxonomy" id="396"/>
    <lineage>
        <taxon>Bacteria</taxon>
        <taxon>Pseudomonadati</taxon>
        <taxon>Pseudomonadota</taxon>
        <taxon>Alphaproteobacteria</taxon>
        <taxon>Hyphomicrobiales</taxon>
        <taxon>Rhizobiaceae</taxon>
        <taxon>Rhizobium/Agrobacterium group</taxon>
        <taxon>Rhizobium</taxon>
    </lineage>
</organism>
<name>A0ABM6CFR9_9HYPH</name>
<geneLocation type="plasmid" evidence="1 2">
    <name>pRphaN771a</name>
</geneLocation>
<protein>
    <recommendedName>
        <fullName evidence="3">DUF1508 domain-containing protein</fullName>
    </recommendedName>
</protein>
<accession>A0ABM6CFR9</accession>
<reference evidence="1 2" key="1">
    <citation type="submission" date="2015-11" db="EMBL/GenBank/DDBJ databases">
        <title>The limits of bacterial species coexistence and the symbiotic plasmid transference in sympatric Rhizobium populations.</title>
        <authorList>
            <person name="Perez-Carrascal O.M."/>
            <person name="VanInsberghe D."/>
            <person name="Juarez S."/>
            <person name="Polz M.F."/>
            <person name="Vinuesa P."/>
            <person name="Gonzalez V."/>
        </authorList>
    </citation>
    <scope>NUCLEOTIDE SEQUENCE [LARGE SCALE GENOMIC DNA]</scope>
    <source>
        <strain evidence="1 2">N771</strain>
        <plasmid evidence="1 2">pRphaN771a</plasmid>
    </source>
</reference>
<gene>
    <name evidence="1" type="ORF">AMC81_PA00090</name>
</gene>